<accession>A0A6J4HA99</accession>
<feature type="region of interest" description="Disordered" evidence="1">
    <location>
        <begin position="19"/>
        <end position="143"/>
    </location>
</feature>
<feature type="compositionally biased region" description="Basic and acidic residues" evidence="1">
    <location>
        <begin position="105"/>
        <end position="129"/>
    </location>
</feature>
<evidence type="ECO:0000313" key="2">
    <source>
        <dbReference type="EMBL" id="CAA9215764.1"/>
    </source>
</evidence>
<proteinExistence type="predicted"/>
<name>A0A6J4HA99_9ACTN</name>
<dbReference type="EMBL" id="CADCTI010000028">
    <property type="protein sequence ID" value="CAA9215764.1"/>
    <property type="molecule type" value="Genomic_DNA"/>
</dbReference>
<gene>
    <name evidence="2" type="ORF">AVDCRST_MAG57-315</name>
</gene>
<sequence length="143" mass="15964">GRPVHPVDHRRCACGRRDGCHRRLPRLSPVGRLGQDGRGRRGGCRRPRAAGALRPRRRLGEGRLRPRLHLGRRPEGVLDPGQGADAAPQRRVLHAGRDRRPHRGHLLDHHRPRDPDARDDQAQGREGHPGHGSQGAQEARRGL</sequence>
<dbReference type="AlphaFoldDB" id="A0A6J4HA99"/>
<feature type="non-terminal residue" evidence="2">
    <location>
        <position position="1"/>
    </location>
</feature>
<evidence type="ECO:0000256" key="1">
    <source>
        <dbReference type="SAM" id="MobiDB-lite"/>
    </source>
</evidence>
<organism evidence="2">
    <name type="scientific">uncultured Blastococcus sp</name>
    <dbReference type="NCBI Taxonomy" id="217144"/>
    <lineage>
        <taxon>Bacteria</taxon>
        <taxon>Bacillati</taxon>
        <taxon>Actinomycetota</taxon>
        <taxon>Actinomycetes</taxon>
        <taxon>Geodermatophilales</taxon>
        <taxon>Geodermatophilaceae</taxon>
        <taxon>Blastococcus</taxon>
        <taxon>environmental samples</taxon>
    </lineage>
</organism>
<feature type="non-terminal residue" evidence="2">
    <location>
        <position position="143"/>
    </location>
</feature>
<reference evidence="2" key="1">
    <citation type="submission" date="2020-02" db="EMBL/GenBank/DDBJ databases">
        <authorList>
            <person name="Meier V. D."/>
        </authorList>
    </citation>
    <scope>NUCLEOTIDE SEQUENCE</scope>
    <source>
        <strain evidence="2">AVDCRST_MAG57</strain>
    </source>
</reference>
<protein>
    <submittedName>
        <fullName evidence="2">Uncharacterized protein</fullName>
    </submittedName>
</protein>
<feature type="compositionally biased region" description="Basic residues" evidence="1">
    <location>
        <begin position="91"/>
        <end position="104"/>
    </location>
</feature>